<dbReference type="STRING" id="1116472.MGMO_77c00100"/>
<organism evidence="1 2">
    <name type="scientific">Methyloglobulus morosus KoM1</name>
    <dbReference type="NCBI Taxonomy" id="1116472"/>
    <lineage>
        <taxon>Bacteria</taxon>
        <taxon>Pseudomonadati</taxon>
        <taxon>Pseudomonadota</taxon>
        <taxon>Gammaproteobacteria</taxon>
        <taxon>Methylococcales</taxon>
        <taxon>Methylococcaceae</taxon>
        <taxon>Methyloglobulus</taxon>
    </lineage>
</organism>
<sequence length="81" mass="9074">MNAVEFQATVQNGVITLPSDQQSWNGKKIKVILLDEASPDITDVVTKESASEADFFDCAGIWENREISQDSIRAKAWRTKM</sequence>
<protein>
    <submittedName>
        <fullName evidence="1">Uncharacterized protein</fullName>
    </submittedName>
</protein>
<gene>
    <name evidence="1" type="ORF">MGMO_77c00100</name>
</gene>
<dbReference type="RefSeq" id="WP_023494928.1">
    <property type="nucleotide sequence ID" value="NZ_AYLO01000074.1"/>
</dbReference>
<evidence type="ECO:0000313" key="2">
    <source>
        <dbReference type="Proteomes" id="UP000017842"/>
    </source>
</evidence>
<name>V5C0G5_9GAMM</name>
<dbReference type="EMBL" id="AYLO01000074">
    <property type="protein sequence ID" value="ESS71997.1"/>
    <property type="molecule type" value="Genomic_DNA"/>
</dbReference>
<reference evidence="1 2" key="1">
    <citation type="journal article" date="2013" name="Genome Announc.">
        <title>Draft Genome Sequence of the Methanotrophic Gammaproteobacterium Methyloglobulus morosus DSM 22980 Strain KoM1.</title>
        <authorList>
            <person name="Poehlein A."/>
            <person name="Deutzmann J.S."/>
            <person name="Daniel R."/>
            <person name="Simeonova D.D."/>
        </authorList>
    </citation>
    <scope>NUCLEOTIDE SEQUENCE [LARGE SCALE GENOMIC DNA]</scope>
    <source>
        <strain evidence="1 2">KoM1</strain>
    </source>
</reference>
<keyword evidence="2" id="KW-1185">Reference proteome</keyword>
<comment type="caution">
    <text evidence="1">The sequence shown here is derived from an EMBL/GenBank/DDBJ whole genome shotgun (WGS) entry which is preliminary data.</text>
</comment>
<dbReference type="AlphaFoldDB" id="V5C0G5"/>
<dbReference type="Proteomes" id="UP000017842">
    <property type="component" value="Unassembled WGS sequence"/>
</dbReference>
<accession>V5C0G5</accession>
<proteinExistence type="predicted"/>
<evidence type="ECO:0000313" key="1">
    <source>
        <dbReference type="EMBL" id="ESS71997.1"/>
    </source>
</evidence>